<dbReference type="Pfam" id="PF07963">
    <property type="entry name" value="N_methyl"/>
    <property type="match status" value="1"/>
</dbReference>
<evidence type="ECO:0008006" key="4">
    <source>
        <dbReference type="Google" id="ProtNLM"/>
    </source>
</evidence>
<comment type="caution">
    <text evidence="2">The sequence shown here is derived from an EMBL/GenBank/DDBJ whole genome shotgun (WGS) entry which is preliminary data.</text>
</comment>
<dbReference type="SUPFAM" id="SSF54523">
    <property type="entry name" value="Pili subunits"/>
    <property type="match status" value="1"/>
</dbReference>
<dbReference type="EMBL" id="LCIA01000004">
    <property type="protein sequence ID" value="KKT45518.1"/>
    <property type="molecule type" value="Genomic_DNA"/>
</dbReference>
<dbReference type="PROSITE" id="PS00409">
    <property type="entry name" value="PROKAR_NTER_METHYL"/>
    <property type="match status" value="1"/>
</dbReference>
<dbReference type="InterPro" id="IPR012902">
    <property type="entry name" value="N_methyl_site"/>
</dbReference>
<dbReference type="AlphaFoldDB" id="A0A0G1HG70"/>
<evidence type="ECO:0000313" key="2">
    <source>
        <dbReference type="EMBL" id="KKT45518.1"/>
    </source>
</evidence>
<dbReference type="PANTHER" id="PTHR30093">
    <property type="entry name" value="GENERAL SECRETION PATHWAY PROTEIN G"/>
    <property type="match status" value="1"/>
</dbReference>
<proteinExistence type="predicted"/>
<keyword evidence="1" id="KW-0472">Membrane</keyword>
<reference evidence="2 3" key="1">
    <citation type="journal article" date="2015" name="Nature">
        <title>rRNA introns, odd ribosomes, and small enigmatic genomes across a large radiation of phyla.</title>
        <authorList>
            <person name="Brown C.T."/>
            <person name="Hug L.A."/>
            <person name="Thomas B.C."/>
            <person name="Sharon I."/>
            <person name="Castelle C.J."/>
            <person name="Singh A."/>
            <person name="Wilkins M.J."/>
            <person name="Williams K.H."/>
            <person name="Banfield J.F."/>
        </authorList>
    </citation>
    <scope>NUCLEOTIDE SEQUENCE [LARGE SCALE GENOMIC DNA]</scope>
</reference>
<dbReference type="Proteomes" id="UP000034128">
    <property type="component" value="Unassembled WGS sequence"/>
</dbReference>
<evidence type="ECO:0000313" key="3">
    <source>
        <dbReference type="Proteomes" id="UP000034128"/>
    </source>
</evidence>
<dbReference type="NCBIfam" id="TIGR02532">
    <property type="entry name" value="IV_pilin_GFxxxE"/>
    <property type="match status" value="1"/>
</dbReference>
<protein>
    <recommendedName>
        <fullName evidence="4">General secretion pathway protein G</fullName>
    </recommendedName>
</protein>
<organism evidence="2 3">
    <name type="scientific">candidate division WWE3 bacterium GW2011_GWA2_44_16</name>
    <dbReference type="NCBI Taxonomy" id="1619110"/>
    <lineage>
        <taxon>Bacteria</taxon>
        <taxon>Katanobacteria</taxon>
    </lineage>
</organism>
<dbReference type="STRING" id="1619110.UW36_C0004G0020"/>
<keyword evidence="1" id="KW-0812">Transmembrane</keyword>
<name>A0A0G1HG70_UNCKA</name>
<gene>
    <name evidence="2" type="ORF">UW36_C0004G0020</name>
</gene>
<dbReference type="Gene3D" id="3.30.700.10">
    <property type="entry name" value="Glycoprotein, Type 4 Pilin"/>
    <property type="match status" value="1"/>
</dbReference>
<feature type="transmembrane region" description="Helical" evidence="1">
    <location>
        <begin position="28"/>
        <end position="53"/>
    </location>
</feature>
<dbReference type="InterPro" id="IPR045584">
    <property type="entry name" value="Pilin-like"/>
</dbReference>
<sequence>MHRLRANNPNGFTLVESPAGFTFIESPAGFTLVELLVVISVVLILSGVLIAIINPKVQRDKAEDTIRQSNLEKLATGVESYASVYGKYPLAAEMGDLNNDGKPDSADVQVFIAKHPNNEPKAGVFYYYAVSSDQSAFGTYVPKASSSSQCFKYRSTWGKIRECSGANCTGGTDGC</sequence>
<keyword evidence="1" id="KW-1133">Transmembrane helix</keyword>
<accession>A0A0G1HG70</accession>
<evidence type="ECO:0000256" key="1">
    <source>
        <dbReference type="SAM" id="Phobius"/>
    </source>
</evidence>